<evidence type="ECO:0000313" key="2">
    <source>
        <dbReference type="Proteomes" id="UP001589619"/>
    </source>
</evidence>
<dbReference type="RefSeq" id="WP_344902033.1">
    <property type="nucleotide sequence ID" value="NZ_BAAAYO010000001.1"/>
</dbReference>
<sequence>MTLPIDVEAPTIGIVGAGTYTIDQIVRITCTASDSVSGVTYGTCASPLVDTPAYLLGPGTFIAAAHAEDIAGNVSSAEAEYTVEITLESLFKLLRQWITGPGSEGILNSFRHNLLNGNMDALTQEVHAQKGNKLREDQADKLLAWIEALK</sequence>
<proteinExistence type="predicted"/>
<name>A0ABV5VYJ7_9BACL</name>
<evidence type="ECO:0000313" key="1">
    <source>
        <dbReference type="EMBL" id="MFB9753215.1"/>
    </source>
</evidence>
<reference evidence="1 2" key="1">
    <citation type="submission" date="2024-09" db="EMBL/GenBank/DDBJ databases">
        <authorList>
            <person name="Sun Q."/>
            <person name="Mori K."/>
        </authorList>
    </citation>
    <scope>NUCLEOTIDE SEQUENCE [LARGE SCALE GENOMIC DNA]</scope>
    <source>
        <strain evidence="1 2">JCM 12520</strain>
    </source>
</reference>
<organism evidence="1 2">
    <name type="scientific">Paenibacillus hodogayensis</name>
    <dbReference type="NCBI Taxonomy" id="279208"/>
    <lineage>
        <taxon>Bacteria</taxon>
        <taxon>Bacillati</taxon>
        <taxon>Bacillota</taxon>
        <taxon>Bacilli</taxon>
        <taxon>Bacillales</taxon>
        <taxon>Paenibacillaceae</taxon>
        <taxon>Paenibacillus</taxon>
    </lineage>
</organism>
<accession>A0ABV5VYJ7</accession>
<comment type="caution">
    <text evidence="1">The sequence shown here is derived from an EMBL/GenBank/DDBJ whole genome shotgun (WGS) entry which is preliminary data.</text>
</comment>
<dbReference type="Proteomes" id="UP001589619">
    <property type="component" value="Unassembled WGS sequence"/>
</dbReference>
<evidence type="ECO:0008006" key="3">
    <source>
        <dbReference type="Google" id="ProtNLM"/>
    </source>
</evidence>
<protein>
    <recommendedName>
        <fullName evidence="3">HYR domain-containing protein</fullName>
    </recommendedName>
</protein>
<dbReference type="EMBL" id="JBHMAG010000012">
    <property type="protein sequence ID" value="MFB9753215.1"/>
    <property type="molecule type" value="Genomic_DNA"/>
</dbReference>
<keyword evidence="2" id="KW-1185">Reference proteome</keyword>
<gene>
    <name evidence="1" type="ORF">ACFFNY_16735</name>
</gene>